<comment type="caution">
    <text evidence="9">The sequence shown here is derived from an EMBL/GenBank/DDBJ whole genome shotgun (WGS) entry which is preliminary data.</text>
</comment>
<dbReference type="AlphaFoldDB" id="A0A1F8CJ95"/>
<protein>
    <recommendedName>
        <fullName evidence="11">DUF2029 domain-containing protein</fullName>
    </recommendedName>
</protein>
<evidence type="ECO:0008006" key="11">
    <source>
        <dbReference type="Google" id="ProtNLM"/>
    </source>
</evidence>
<dbReference type="Proteomes" id="UP000179241">
    <property type="component" value="Unassembled WGS sequence"/>
</dbReference>
<accession>A0A1F8CJ95</accession>
<feature type="transmembrane region" description="Helical" evidence="8">
    <location>
        <begin position="232"/>
        <end position="254"/>
    </location>
</feature>
<keyword evidence="4 8" id="KW-0812">Transmembrane</keyword>
<dbReference type="EMBL" id="MGHU01000057">
    <property type="protein sequence ID" value="OGM76311.1"/>
    <property type="molecule type" value="Genomic_DNA"/>
</dbReference>
<name>A0A1F8CJ95_9BACT</name>
<dbReference type="InterPro" id="IPR018584">
    <property type="entry name" value="GT87"/>
</dbReference>
<feature type="transmembrane region" description="Helical" evidence="8">
    <location>
        <begin position="327"/>
        <end position="348"/>
    </location>
</feature>
<feature type="transmembrane region" description="Helical" evidence="8">
    <location>
        <begin position="193"/>
        <end position="212"/>
    </location>
</feature>
<dbReference type="GO" id="GO:0016758">
    <property type="term" value="F:hexosyltransferase activity"/>
    <property type="evidence" value="ECO:0007669"/>
    <property type="project" value="InterPro"/>
</dbReference>
<evidence type="ECO:0000256" key="4">
    <source>
        <dbReference type="ARBA" id="ARBA00022692"/>
    </source>
</evidence>
<keyword evidence="6 8" id="KW-0472">Membrane</keyword>
<feature type="transmembrane region" description="Helical" evidence="8">
    <location>
        <begin position="88"/>
        <end position="111"/>
    </location>
</feature>
<evidence type="ECO:0000313" key="9">
    <source>
        <dbReference type="EMBL" id="OGM76311.1"/>
    </source>
</evidence>
<reference evidence="9 10" key="1">
    <citation type="journal article" date="2016" name="Nat. Commun.">
        <title>Thousands of microbial genomes shed light on interconnected biogeochemical processes in an aquifer system.</title>
        <authorList>
            <person name="Anantharaman K."/>
            <person name="Brown C.T."/>
            <person name="Hug L.A."/>
            <person name="Sharon I."/>
            <person name="Castelle C.J."/>
            <person name="Probst A.J."/>
            <person name="Thomas B.C."/>
            <person name="Singh A."/>
            <person name="Wilkins M.J."/>
            <person name="Karaoz U."/>
            <person name="Brodie E.L."/>
            <person name="Williams K.H."/>
            <person name="Hubbard S.S."/>
            <person name="Banfield J.F."/>
        </authorList>
    </citation>
    <scope>NUCLEOTIDE SEQUENCE [LARGE SCALE GENOMIC DNA]</scope>
</reference>
<proteinExistence type="inferred from homology"/>
<evidence type="ECO:0000256" key="7">
    <source>
        <dbReference type="ARBA" id="ARBA00024033"/>
    </source>
</evidence>
<feature type="transmembrane region" description="Helical" evidence="8">
    <location>
        <begin position="354"/>
        <end position="376"/>
    </location>
</feature>
<evidence type="ECO:0000256" key="8">
    <source>
        <dbReference type="SAM" id="Phobius"/>
    </source>
</evidence>
<evidence type="ECO:0000256" key="6">
    <source>
        <dbReference type="ARBA" id="ARBA00023136"/>
    </source>
</evidence>
<dbReference type="GO" id="GO:0005886">
    <property type="term" value="C:plasma membrane"/>
    <property type="evidence" value="ECO:0007669"/>
    <property type="project" value="UniProtKB-SubCell"/>
</dbReference>
<comment type="subcellular location">
    <subcellularLocation>
        <location evidence="1">Cell membrane</location>
        <topology evidence="1">Multi-pass membrane protein</topology>
    </subcellularLocation>
</comment>
<evidence type="ECO:0000256" key="5">
    <source>
        <dbReference type="ARBA" id="ARBA00022989"/>
    </source>
</evidence>
<evidence type="ECO:0000313" key="10">
    <source>
        <dbReference type="Proteomes" id="UP000179241"/>
    </source>
</evidence>
<evidence type="ECO:0000256" key="2">
    <source>
        <dbReference type="ARBA" id="ARBA00022475"/>
    </source>
</evidence>
<feature type="transmembrane region" description="Helical" evidence="8">
    <location>
        <begin position="159"/>
        <end position="181"/>
    </location>
</feature>
<evidence type="ECO:0000256" key="3">
    <source>
        <dbReference type="ARBA" id="ARBA00022679"/>
    </source>
</evidence>
<gene>
    <name evidence="9" type="ORF">A2188_00320</name>
</gene>
<feature type="transmembrane region" description="Helical" evidence="8">
    <location>
        <begin position="123"/>
        <end position="147"/>
    </location>
</feature>
<feature type="transmembrane region" description="Helical" evidence="8">
    <location>
        <begin position="302"/>
        <end position="320"/>
    </location>
</feature>
<keyword evidence="2" id="KW-1003">Cell membrane</keyword>
<dbReference type="Pfam" id="PF09594">
    <property type="entry name" value="GT87"/>
    <property type="match status" value="1"/>
</dbReference>
<keyword evidence="3" id="KW-0808">Transferase</keyword>
<comment type="similarity">
    <text evidence="7">Belongs to the glycosyltransferase 87 family.</text>
</comment>
<sequence>MKKLILGAIFLRLLVMPFLFHPDIKVYSFQASHLKQGVWNIYEREEFVYQPLTYLFLGSYQTLIQSLARGLNNWLADSSGGAITNPSLYWYLILLKLPILIFDLLVGFLLYKLMGKKALTLWLFNPLTIVLLYVFSNVDIFPLFFVLLSCLFYKKDKNLLSAIALGVGAGFKMYPLLLLPFFLISQKDWRRMIIYLAGALGTFFLILMPFMGPAMLQSSLVSGLSTRIFQGQISLGFGESLYPAVIGLVVIYLLAYLKKDIPMENWIVILLLTLFSFIHFHIQWLMWGAPFVLMVWLKNEKIKPLLLVAILLAFSIPLMYNDKFMGASLFTPISSLFSLIPTPFAVVQKVFDPYVIQGVLHSALVGITIMLGYKLLKDEQH</sequence>
<organism evidence="9 10">
    <name type="scientific">Candidatus Woesebacteria bacterium RIFOXYA1_FULL_43_9</name>
    <dbReference type="NCBI Taxonomy" id="1802534"/>
    <lineage>
        <taxon>Bacteria</taxon>
        <taxon>Candidatus Woeseibacteriota</taxon>
    </lineage>
</organism>
<feature type="transmembrane region" description="Helical" evidence="8">
    <location>
        <begin position="266"/>
        <end position="282"/>
    </location>
</feature>
<evidence type="ECO:0000256" key="1">
    <source>
        <dbReference type="ARBA" id="ARBA00004651"/>
    </source>
</evidence>
<keyword evidence="5 8" id="KW-1133">Transmembrane helix</keyword>